<gene>
    <name evidence="1" type="ORF">G5C65_22785</name>
</gene>
<sequence>MANIPTDLLDRIRELERQVRDLMGSANSAPPLNQISGGDVVIGDGGRLRVCTGLGEDLFYLGRVEPDRAAGAPQQGMVVRRDDGSLALTVRTASPDMTPAQPVQIFDRTGNVVFADDARRKGLARPYVPYPLPAPADPARWAATGAVEWTTLYRGAGQVQHPRLRCRIDAEGDAGAAVRLLADGEPVGPEGGPDGLRFTAPLAAEYGAEVTLEIQARVASAGDTVRCVPLALYGVQS</sequence>
<evidence type="ECO:0000313" key="2">
    <source>
        <dbReference type="Proteomes" id="UP000477722"/>
    </source>
</evidence>
<keyword evidence="2" id="KW-1185">Reference proteome</keyword>
<reference evidence="1 2" key="1">
    <citation type="submission" date="2020-02" db="EMBL/GenBank/DDBJ databases">
        <title>Whole-genome analyses of novel actinobacteria.</title>
        <authorList>
            <person name="Sahin N."/>
            <person name="Tatar D."/>
        </authorList>
    </citation>
    <scope>NUCLEOTIDE SEQUENCE [LARGE SCALE GENOMIC DNA]</scope>
    <source>
        <strain evidence="1 2">SB3404</strain>
    </source>
</reference>
<dbReference type="Proteomes" id="UP000477722">
    <property type="component" value="Unassembled WGS sequence"/>
</dbReference>
<protein>
    <submittedName>
        <fullName evidence="1">Uncharacterized protein</fullName>
    </submittedName>
</protein>
<dbReference type="AlphaFoldDB" id="A0A6G4X1K1"/>
<dbReference type="EMBL" id="JAAKZZ010000267">
    <property type="protein sequence ID" value="NGO71133.1"/>
    <property type="molecule type" value="Genomic_DNA"/>
</dbReference>
<dbReference type="RefSeq" id="WP_165300775.1">
    <property type="nucleotide sequence ID" value="NZ_JAAKZZ010000267.1"/>
</dbReference>
<name>A0A6G4X1K1_9ACTN</name>
<organism evidence="1 2">
    <name type="scientific">Streptomyces boncukensis</name>
    <dbReference type="NCBI Taxonomy" id="2711219"/>
    <lineage>
        <taxon>Bacteria</taxon>
        <taxon>Bacillati</taxon>
        <taxon>Actinomycetota</taxon>
        <taxon>Actinomycetes</taxon>
        <taxon>Kitasatosporales</taxon>
        <taxon>Streptomycetaceae</taxon>
        <taxon>Streptomyces</taxon>
    </lineage>
</organism>
<accession>A0A6G4X1K1</accession>
<comment type="caution">
    <text evidence="1">The sequence shown here is derived from an EMBL/GenBank/DDBJ whole genome shotgun (WGS) entry which is preliminary data.</text>
</comment>
<proteinExistence type="predicted"/>
<evidence type="ECO:0000313" key="1">
    <source>
        <dbReference type="EMBL" id="NGO71133.1"/>
    </source>
</evidence>